<dbReference type="EMBL" id="FQ790304">
    <property type="protein sequence ID" value="CCD34202.1"/>
    <property type="molecule type" value="Genomic_DNA"/>
</dbReference>
<gene>
    <name evidence="1" type="ORF">BofuT4_P104180.1</name>
</gene>
<organism evidence="1 2">
    <name type="scientific">Botryotinia fuckeliana (strain T4)</name>
    <name type="common">Noble rot fungus</name>
    <name type="synonym">Botrytis cinerea</name>
    <dbReference type="NCBI Taxonomy" id="999810"/>
    <lineage>
        <taxon>Eukaryota</taxon>
        <taxon>Fungi</taxon>
        <taxon>Dikarya</taxon>
        <taxon>Ascomycota</taxon>
        <taxon>Pezizomycotina</taxon>
        <taxon>Leotiomycetes</taxon>
        <taxon>Helotiales</taxon>
        <taxon>Sclerotiniaceae</taxon>
        <taxon>Botrytis</taxon>
    </lineage>
</organism>
<dbReference type="AlphaFoldDB" id="G2YAG1"/>
<evidence type="ECO:0000313" key="1">
    <source>
        <dbReference type="EMBL" id="CCD34202.1"/>
    </source>
</evidence>
<accession>G2YAG1</accession>
<sequence>MAESRDTHALSYTLSLWRGMQTQNQVPYWYNIEESDHSQEESYTVIESAHSGRGGLSPCQYKQMYSEAVKIYGIQAEFPIALSCVVIKKEICCSVNISRCRARL</sequence>
<protein>
    <submittedName>
        <fullName evidence="1">Uncharacterized protein</fullName>
    </submittedName>
</protein>
<evidence type="ECO:0000313" key="2">
    <source>
        <dbReference type="Proteomes" id="UP000008177"/>
    </source>
</evidence>
<dbReference type="HOGENOM" id="CLU_2249703_0_0_1"/>
<reference evidence="2" key="1">
    <citation type="journal article" date="2011" name="PLoS Genet.">
        <title>Genomic analysis of the necrotrophic fungal pathogens Sclerotinia sclerotiorum and Botrytis cinerea.</title>
        <authorList>
            <person name="Amselem J."/>
            <person name="Cuomo C.A."/>
            <person name="van Kan J.A."/>
            <person name="Viaud M."/>
            <person name="Benito E.P."/>
            <person name="Couloux A."/>
            <person name="Coutinho P.M."/>
            <person name="de Vries R.P."/>
            <person name="Dyer P.S."/>
            <person name="Fillinger S."/>
            <person name="Fournier E."/>
            <person name="Gout L."/>
            <person name="Hahn M."/>
            <person name="Kohn L."/>
            <person name="Lapalu N."/>
            <person name="Plummer K.M."/>
            <person name="Pradier J.M."/>
            <person name="Quevillon E."/>
            <person name="Sharon A."/>
            <person name="Simon A."/>
            <person name="ten Have A."/>
            <person name="Tudzynski B."/>
            <person name="Tudzynski P."/>
            <person name="Wincker P."/>
            <person name="Andrew M."/>
            <person name="Anthouard V."/>
            <person name="Beever R.E."/>
            <person name="Beffa R."/>
            <person name="Benoit I."/>
            <person name="Bouzid O."/>
            <person name="Brault B."/>
            <person name="Chen Z."/>
            <person name="Choquer M."/>
            <person name="Collemare J."/>
            <person name="Cotton P."/>
            <person name="Danchin E.G."/>
            <person name="Da Silva C."/>
            <person name="Gautier A."/>
            <person name="Giraud C."/>
            <person name="Giraud T."/>
            <person name="Gonzalez C."/>
            <person name="Grossetete S."/>
            <person name="Guldener U."/>
            <person name="Henrissat B."/>
            <person name="Howlett B.J."/>
            <person name="Kodira C."/>
            <person name="Kretschmer M."/>
            <person name="Lappartient A."/>
            <person name="Leroch M."/>
            <person name="Levis C."/>
            <person name="Mauceli E."/>
            <person name="Neuveglise C."/>
            <person name="Oeser B."/>
            <person name="Pearson M."/>
            <person name="Poulain J."/>
            <person name="Poussereau N."/>
            <person name="Quesneville H."/>
            <person name="Rascle C."/>
            <person name="Schumacher J."/>
            <person name="Segurens B."/>
            <person name="Sexton A."/>
            <person name="Silva E."/>
            <person name="Sirven C."/>
            <person name="Soanes D.M."/>
            <person name="Talbot N.J."/>
            <person name="Templeton M."/>
            <person name="Yandava C."/>
            <person name="Yarden O."/>
            <person name="Zeng Q."/>
            <person name="Rollins J.A."/>
            <person name="Lebrun M.H."/>
            <person name="Dickman M."/>
        </authorList>
    </citation>
    <scope>NUCLEOTIDE SEQUENCE [LARGE SCALE GENOMIC DNA]</scope>
    <source>
        <strain evidence="2">T4</strain>
    </source>
</reference>
<name>G2YAG1_BOTF4</name>
<dbReference type="InParanoid" id="G2YAG1"/>
<dbReference type="Proteomes" id="UP000008177">
    <property type="component" value="Unplaced contigs"/>
</dbReference>
<proteinExistence type="predicted"/>